<organism evidence="2 3">
    <name type="scientific">Caenorhabditis briggsae</name>
    <dbReference type="NCBI Taxonomy" id="6238"/>
    <lineage>
        <taxon>Eukaryota</taxon>
        <taxon>Metazoa</taxon>
        <taxon>Ecdysozoa</taxon>
        <taxon>Nematoda</taxon>
        <taxon>Chromadorea</taxon>
        <taxon>Rhabditida</taxon>
        <taxon>Rhabditina</taxon>
        <taxon>Rhabditomorpha</taxon>
        <taxon>Rhabditoidea</taxon>
        <taxon>Rhabditidae</taxon>
        <taxon>Peloderinae</taxon>
        <taxon>Caenorhabditis</taxon>
    </lineage>
</organism>
<sequence>MRIQDLAQQFPRIQALSAPVLPIASSGMPAGQEKKDEEPSPSDETPTTTRKRRASYSAPTTLQGGPEEEVQHDGSDDAQGGNEGPSTSARTDASSRRKWPRRGKLLEATLPPAR</sequence>
<evidence type="ECO:0000313" key="2">
    <source>
        <dbReference type="EMBL" id="UMM39811.1"/>
    </source>
</evidence>
<protein>
    <submittedName>
        <fullName evidence="2">Uncharacterized protein</fullName>
    </submittedName>
</protein>
<dbReference type="Proteomes" id="UP000829354">
    <property type="component" value="Chromosome X"/>
</dbReference>
<keyword evidence="3" id="KW-1185">Reference proteome</keyword>
<dbReference type="AlphaFoldDB" id="A0AAE9JQB1"/>
<gene>
    <name evidence="2" type="ORF">L5515_016700</name>
</gene>
<name>A0AAE9JQB1_CAEBR</name>
<evidence type="ECO:0000256" key="1">
    <source>
        <dbReference type="SAM" id="MobiDB-lite"/>
    </source>
</evidence>
<accession>A0AAE9JQB1</accession>
<reference evidence="2 3" key="1">
    <citation type="submission" date="2022-04" db="EMBL/GenBank/DDBJ databases">
        <title>Chromosome-level reference genomes for two strains of Caenorhabditis briggsae: an improved platform for comparative genomics.</title>
        <authorList>
            <person name="Stevens L."/>
            <person name="Andersen E."/>
        </authorList>
    </citation>
    <scope>NUCLEOTIDE SEQUENCE [LARGE SCALE GENOMIC DNA]</scope>
    <source>
        <strain evidence="2">VX34</strain>
        <tissue evidence="2">Whole-organism</tissue>
    </source>
</reference>
<proteinExistence type="predicted"/>
<evidence type="ECO:0000313" key="3">
    <source>
        <dbReference type="Proteomes" id="UP000829354"/>
    </source>
</evidence>
<feature type="region of interest" description="Disordered" evidence="1">
    <location>
        <begin position="1"/>
        <end position="114"/>
    </location>
</feature>
<dbReference type="EMBL" id="CP092625">
    <property type="protein sequence ID" value="UMM39811.1"/>
    <property type="molecule type" value="Genomic_DNA"/>
</dbReference>